<sequence length="575" mass="64620">MINQEDNSKEGPKAPKDPVKRRSSIFFMFESTIEATCSSEGKPSQDIYLEGRIKENVKFTGGVTDEKILKLLENCSGFHKLVHSIGVSVKGINNAPLNIDFVLKNLGKGKKYETGTLLRVPCRTDGSELILKLKDYTWSPEDDILSKFAFEFENVGELAIATVKFYLHSGYEVPEVAMEPPVSFGSDEYKAMIAKSLLNKGNNKRLKTAIEKAQRGEDVTIAYIGGSITQGAAAKPINTNCYPYKAYLKFKDMFGKDGGENIHYVKAGVGGTPSELGIIRYGRDILKDGEVEPDIVIVEFAVNDEGDETKGICYESLCLKILSSKNKPAVILLFAVFMNDWNLQDRLSPVGKHYNLPMVSIKDAVVEQFSLRKSEGNIISKRQFFYDIFHPTNDGHRVMVDCLEHLFLETKKAVKDRDDIIIDKPPVIGDRFKNIHLIDKENYRNVATITEGSFTQTDTDLQMVEMDDNPFLSPEFPFNWMHTNSSGNESFRMIIKCSSLILVFKDSGSNTFGKADIFVDGKRVKTADPHENNWTHCNPVILFQSEDCKKHTVDIKMVSDNEDKCFTILGFGYTL</sequence>
<dbReference type="InterPro" id="IPR013830">
    <property type="entry name" value="SGNH_hydro"/>
</dbReference>
<dbReference type="SUPFAM" id="SSF52266">
    <property type="entry name" value="SGNH hydrolase"/>
    <property type="match status" value="1"/>
</dbReference>
<dbReference type="PANTHER" id="PTHR34407">
    <property type="entry name" value="EXPRESSED PROTEIN"/>
    <property type="match status" value="1"/>
</dbReference>
<organism evidence="2 3">
    <name type="scientific">Clostridium estertheticum subsp. estertheticum</name>
    <dbReference type="NCBI Taxonomy" id="1552"/>
    <lineage>
        <taxon>Bacteria</taxon>
        <taxon>Bacillati</taxon>
        <taxon>Bacillota</taxon>
        <taxon>Clostridia</taxon>
        <taxon>Eubacteriales</taxon>
        <taxon>Clostridiaceae</taxon>
        <taxon>Clostridium</taxon>
    </lineage>
</organism>
<dbReference type="AlphaFoldDB" id="A0A1J0GFJ3"/>
<gene>
    <name evidence="2" type="ORF">A7L45_08675</name>
</gene>
<name>A0A1J0GFJ3_9CLOT</name>
<dbReference type="Gene3D" id="3.40.50.1110">
    <property type="entry name" value="SGNH hydrolase"/>
    <property type="match status" value="1"/>
</dbReference>
<dbReference type="InterPro" id="IPR036514">
    <property type="entry name" value="SGNH_hydro_sf"/>
</dbReference>
<dbReference type="KEGG" id="ceu:A7L45_08675"/>
<feature type="domain" description="SGNH hydrolase-type esterase" evidence="1">
    <location>
        <begin position="224"/>
        <end position="398"/>
    </location>
</feature>
<evidence type="ECO:0000313" key="2">
    <source>
        <dbReference type="EMBL" id="APC40137.1"/>
    </source>
</evidence>
<evidence type="ECO:0000313" key="3">
    <source>
        <dbReference type="Proteomes" id="UP000182569"/>
    </source>
</evidence>
<dbReference type="Pfam" id="PF13472">
    <property type="entry name" value="Lipase_GDSL_2"/>
    <property type="match status" value="1"/>
</dbReference>
<dbReference type="EMBL" id="CP015756">
    <property type="protein sequence ID" value="APC40137.1"/>
    <property type="molecule type" value="Genomic_DNA"/>
</dbReference>
<dbReference type="OrthoDB" id="8233337at2"/>
<dbReference type="PANTHER" id="PTHR34407:SF1">
    <property type="entry name" value="SGNH HYDROLASE-TYPE ESTERASE DOMAIN-CONTAINING PROTEIN"/>
    <property type="match status" value="1"/>
</dbReference>
<dbReference type="CDD" id="cd00229">
    <property type="entry name" value="SGNH_hydrolase"/>
    <property type="match status" value="1"/>
</dbReference>
<protein>
    <submittedName>
        <fullName evidence="2">Acyl-CoA thioesterase</fullName>
    </submittedName>
</protein>
<evidence type="ECO:0000259" key="1">
    <source>
        <dbReference type="Pfam" id="PF13472"/>
    </source>
</evidence>
<reference evidence="3" key="1">
    <citation type="journal article" date="2016" name="Front. Microbiol.">
        <title>Complete Genome Sequence of Clostridium estertheticum DSM 8809, a Microbe Identified in Spoiled Vacuum Packed Beef.</title>
        <authorList>
            <person name="Yu Z."/>
            <person name="Gunn L."/>
            <person name="Brennan E."/>
            <person name="Reid R."/>
            <person name="Wall P.G."/>
            <person name="Gaora O.P."/>
            <person name="Hurley D."/>
            <person name="Bolton D."/>
            <person name="Fanning S."/>
        </authorList>
    </citation>
    <scope>NUCLEOTIDE SEQUENCE [LARGE SCALE GENOMIC DNA]</scope>
    <source>
        <strain evidence="3">DSM 8809</strain>
    </source>
</reference>
<accession>A0A1J0GFJ3</accession>
<dbReference type="Proteomes" id="UP000182569">
    <property type="component" value="Chromosome"/>
</dbReference>
<dbReference type="STRING" id="1552.A7L45_08675"/>
<proteinExistence type="predicted"/>
<keyword evidence="3" id="KW-1185">Reference proteome</keyword>